<keyword evidence="4 7" id="KW-0812">Transmembrane</keyword>
<dbReference type="CDD" id="cd17321">
    <property type="entry name" value="MFS_MMR_MDR_like"/>
    <property type="match status" value="1"/>
</dbReference>
<keyword evidence="3" id="KW-1003">Cell membrane</keyword>
<dbReference type="PROSITE" id="PS50850">
    <property type="entry name" value="MFS"/>
    <property type="match status" value="1"/>
</dbReference>
<dbReference type="Gene3D" id="1.20.1250.20">
    <property type="entry name" value="MFS general substrate transporter like domains"/>
    <property type="match status" value="1"/>
</dbReference>
<dbReference type="EMBL" id="JAMTCP010000014">
    <property type="protein sequence ID" value="MCP2259207.1"/>
    <property type="molecule type" value="Genomic_DNA"/>
</dbReference>
<feature type="transmembrane region" description="Helical" evidence="7">
    <location>
        <begin position="369"/>
        <end position="391"/>
    </location>
</feature>
<feature type="transmembrane region" description="Helical" evidence="7">
    <location>
        <begin position="178"/>
        <end position="200"/>
    </location>
</feature>
<protein>
    <submittedName>
        <fullName evidence="9">MFS transporter, DHA2 family, multidrug resistance protein</fullName>
    </submittedName>
</protein>
<dbReference type="InterPro" id="IPR020846">
    <property type="entry name" value="MFS_dom"/>
</dbReference>
<feature type="transmembrane region" description="Helical" evidence="7">
    <location>
        <begin position="412"/>
        <end position="433"/>
    </location>
</feature>
<dbReference type="Pfam" id="PF07690">
    <property type="entry name" value="MFS_1"/>
    <property type="match status" value="1"/>
</dbReference>
<evidence type="ECO:0000256" key="6">
    <source>
        <dbReference type="ARBA" id="ARBA00023136"/>
    </source>
</evidence>
<dbReference type="PANTHER" id="PTHR42718">
    <property type="entry name" value="MAJOR FACILITATOR SUPERFAMILY MULTIDRUG TRANSPORTER MFSC"/>
    <property type="match status" value="1"/>
</dbReference>
<keyword evidence="6 7" id="KW-0472">Membrane</keyword>
<feature type="transmembrane region" description="Helical" evidence="7">
    <location>
        <begin position="344"/>
        <end position="363"/>
    </location>
</feature>
<evidence type="ECO:0000256" key="7">
    <source>
        <dbReference type="SAM" id="Phobius"/>
    </source>
</evidence>
<comment type="subcellular location">
    <subcellularLocation>
        <location evidence="1">Cell membrane</location>
        <topology evidence="1">Multi-pass membrane protein</topology>
    </subcellularLocation>
</comment>
<dbReference type="InterPro" id="IPR036259">
    <property type="entry name" value="MFS_trans_sf"/>
</dbReference>
<feature type="transmembrane region" description="Helical" evidence="7">
    <location>
        <begin position="212"/>
        <end position="231"/>
    </location>
</feature>
<feature type="domain" description="Major facilitator superfamily (MFS) profile" evidence="8">
    <location>
        <begin position="26"/>
        <end position="511"/>
    </location>
</feature>
<evidence type="ECO:0000313" key="10">
    <source>
        <dbReference type="Proteomes" id="UP001205311"/>
    </source>
</evidence>
<dbReference type="SUPFAM" id="SSF103473">
    <property type="entry name" value="MFS general substrate transporter"/>
    <property type="match status" value="1"/>
</dbReference>
<feature type="transmembrane region" description="Helical" evidence="7">
    <location>
        <begin position="117"/>
        <end position="138"/>
    </location>
</feature>
<gene>
    <name evidence="9" type="ORF">LX15_002908</name>
</gene>
<dbReference type="RefSeq" id="WP_253670105.1">
    <property type="nucleotide sequence ID" value="NZ_JAMTCP010000014.1"/>
</dbReference>
<keyword evidence="5 7" id="KW-1133">Transmembrane helix</keyword>
<keyword evidence="2" id="KW-0813">Transport</keyword>
<feature type="transmembrane region" description="Helical" evidence="7">
    <location>
        <begin position="316"/>
        <end position="337"/>
    </location>
</feature>
<evidence type="ECO:0000256" key="3">
    <source>
        <dbReference type="ARBA" id="ARBA00022475"/>
    </source>
</evidence>
<reference evidence="9 10" key="1">
    <citation type="submission" date="2022-06" db="EMBL/GenBank/DDBJ databases">
        <title>Genomic Encyclopedia of Archaeal and Bacterial Type Strains, Phase II (KMG-II): from individual species to whole genera.</title>
        <authorList>
            <person name="Goeker M."/>
        </authorList>
    </citation>
    <scope>NUCLEOTIDE SEQUENCE [LARGE SCALE GENOMIC DNA]</scope>
    <source>
        <strain evidence="9 10">DSM 40477</strain>
    </source>
</reference>
<keyword evidence="10" id="KW-1185">Reference proteome</keyword>
<evidence type="ECO:0000256" key="1">
    <source>
        <dbReference type="ARBA" id="ARBA00004651"/>
    </source>
</evidence>
<feature type="transmembrane region" description="Helical" evidence="7">
    <location>
        <begin position="150"/>
        <end position="172"/>
    </location>
</feature>
<dbReference type="Proteomes" id="UP001205311">
    <property type="component" value="Unassembled WGS sequence"/>
</dbReference>
<proteinExistence type="predicted"/>
<feature type="transmembrane region" description="Helical" evidence="7">
    <location>
        <begin position="92"/>
        <end position="111"/>
    </location>
</feature>
<organism evidence="9 10">
    <name type="scientific">Streptoalloteichus tenebrarius (strain ATCC 17920 / DSM 40477 / JCM 4838 / CBS 697.72 / NBRC 16177 / NCIMB 11028 / NRRL B-12390 / A12253. 1 / ISP 5477)</name>
    <name type="common">Streptomyces tenebrarius</name>
    <dbReference type="NCBI Taxonomy" id="1933"/>
    <lineage>
        <taxon>Bacteria</taxon>
        <taxon>Bacillati</taxon>
        <taxon>Actinomycetota</taxon>
        <taxon>Actinomycetes</taxon>
        <taxon>Pseudonocardiales</taxon>
        <taxon>Pseudonocardiaceae</taxon>
        <taxon>Streptoalloteichus</taxon>
    </lineage>
</organism>
<evidence type="ECO:0000313" key="9">
    <source>
        <dbReference type="EMBL" id="MCP2259207.1"/>
    </source>
</evidence>
<name>A0ABT1HUP3_STRSD</name>
<evidence type="ECO:0000256" key="2">
    <source>
        <dbReference type="ARBA" id="ARBA00022448"/>
    </source>
</evidence>
<dbReference type="Gene3D" id="1.20.1720.10">
    <property type="entry name" value="Multidrug resistance protein D"/>
    <property type="match status" value="1"/>
</dbReference>
<feature type="transmembrane region" description="Helical" evidence="7">
    <location>
        <begin position="485"/>
        <end position="507"/>
    </location>
</feature>
<evidence type="ECO:0000256" key="4">
    <source>
        <dbReference type="ARBA" id="ARBA00022692"/>
    </source>
</evidence>
<accession>A0ABT1HUP3</accession>
<feature type="transmembrane region" description="Helical" evidence="7">
    <location>
        <begin position="279"/>
        <end position="304"/>
    </location>
</feature>
<evidence type="ECO:0000259" key="8">
    <source>
        <dbReference type="PROSITE" id="PS50850"/>
    </source>
</evidence>
<comment type="caution">
    <text evidence="9">The sequence shown here is derived from an EMBL/GenBank/DDBJ whole genome shotgun (WGS) entry which is preliminary data.</text>
</comment>
<dbReference type="InterPro" id="IPR011701">
    <property type="entry name" value="MFS"/>
</dbReference>
<dbReference type="PANTHER" id="PTHR42718:SF47">
    <property type="entry name" value="METHYL VIOLOGEN RESISTANCE PROTEIN SMVA"/>
    <property type="match status" value="1"/>
</dbReference>
<sequence>MTRDGSGPMTPGGDRQGRAGPREWVGLVVLMLPVLLISVDMTVLGFAVPYLSEELRPSGPQLLWIVDIYSFLLAGLLVTMGTVGDRIGRRRLLLMGTAGFGVASLMAAYAPDAATLIAGRALLGVAGATLMPSTLSLLRNMFHDERQRLFAIATWGSAFSAGAALGPIIGGWLLEHFWWGSVFLINLPVTVVTLVVAPLLVREYRDPSPGRFDIPSVVLSMLAILPVVYGVKTVAKRGLAVTPILTIAFGLLVGYLFVRRQKKLADPMIDVGLFRIRRFSVAIGTDLMVVFALTASLFLIPQYLQLVQGLTPLRAGLLLLPGAALAIGAGFVVAAAARHVGMATLIAFALVLAALGFVVLVWLPPSHGVLVASVAFVLVSFGEGSVMTLTNNTMLSTVPPERAGAASAISETAIEFGGALGVAVLGSLATAVYQTELTSVPGVDETRMEAARETLGGALVTAREVGGPAGQALADAARAAFTDSIHVTSAIGAGLLLYAALQAWVLLRPERATARSGR</sequence>
<evidence type="ECO:0000256" key="5">
    <source>
        <dbReference type="ARBA" id="ARBA00022989"/>
    </source>
</evidence>
<feature type="transmembrane region" description="Helical" evidence="7">
    <location>
        <begin position="24"/>
        <end position="50"/>
    </location>
</feature>
<feature type="transmembrane region" description="Helical" evidence="7">
    <location>
        <begin position="237"/>
        <end position="258"/>
    </location>
</feature>
<feature type="transmembrane region" description="Helical" evidence="7">
    <location>
        <begin position="62"/>
        <end position="80"/>
    </location>
</feature>